<keyword evidence="4 6" id="KW-0862">Zinc</keyword>
<dbReference type="Gene3D" id="1.20.140.70">
    <property type="entry name" value="Oligopeptidase f, N-terminal domain"/>
    <property type="match status" value="1"/>
</dbReference>
<evidence type="ECO:0000256" key="1">
    <source>
        <dbReference type="ARBA" id="ARBA00022670"/>
    </source>
</evidence>
<accession>K9EQ34</accession>
<comment type="cofactor">
    <cofactor evidence="6">
        <name>Zn(2+)</name>
        <dbReference type="ChEBI" id="CHEBI:29105"/>
    </cofactor>
    <text evidence="6">Binds 1 zinc ion.</text>
</comment>
<dbReference type="Pfam" id="PF08439">
    <property type="entry name" value="Peptidase_M3_N"/>
    <property type="match status" value="1"/>
</dbReference>
<dbReference type="AlphaFoldDB" id="K9EQ34"/>
<dbReference type="InterPro" id="IPR001567">
    <property type="entry name" value="Pept_M3A_M3B_dom"/>
</dbReference>
<dbReference type="InterPro" id="IPR042088">
    <property type="entry name" value="OligoPept_F_C"/>
</dbReference>
<organism evidence="9 10">
    <name type="scientific">Alloiococcus otitis ATCC 51267</name>
    <dbReference type="NCBI Taxonomy" id="883081"/>
    <lineage>
        <taxon>Bacteria</taxon>
        <taxon>Bacillati</taxon>
        <taxon>Bacillota</taxon>
        <taxon>Bacilli</taxon>
        <taxon>Lactobacillales</taxon>
        <taxon>Carnobacteriaceae</taxon>
        <taxon>Alloiococcus</taxon>
    </lineage>
</organism>
<feature type="domain" description="Peptidase M3A/M3B catalytic" evidence="7">
    <location>
        <begin position="201"/>
        <end position="582"/>
    </location>
</feature>
<protein>
    <submittedName>
        <fullName evidence="9">PepF/M3 family oligoendopeptidase</fullName>
    </submittedName>
</protein>
<dbReference type="InterPro" id="IPR013647">
    <property type="entry name" value="OligopepF_N_dom"/>
</dbReference>
<evidence type="ECO:0000256" key="3">
    <source>
        <dbReference type="ARBA" id="ARBA00022801"/>
    </source>
</evidence>
<reference evidence="9 10" key="1">
    <citation type="submission" date="2012-09" db="EMBL/GenBank/DDBJ databases">
        <title>The Genome Sequence of Alloiococcus otitis ATCC 51267.</title>
        <authorList>
            <consortium name="The Broad Institute Genome Sequencing Platform"/>
            <person name="Earl A."/>
            <person name="Ward D."/>
            <person name="Feldgarden M."/>
            <person name="Gevers D."/>
            <person name="Huys G."/>
            <person name="Walker B."/>
            <person name="Young S.K."/>
            <person name="Zeng Q."/>
            <person name="Gargeya S."/>
            <person name="Fitzgerald M."/>
            <person name="Haas B."/>
            <person name="Abouelleil A."/>
            <person name="Alvarado L."/>
            <person name="Arachchi H.M."/>
            <person name="Berlin A.M."/>
            <person name="Chapman S.B."/>
            <person name="Goldberg J."/>
            <person name="Griggs A."/>
            <person name="Gujja S."/>
            <person name="Hansen M."/>
            <person name="Howarth C."/>
            <person name="Imamovic A."/>
            <person name="Larimer J."/>
            <person name="McCowen C."/>
            <person name="Montmayeur A."/>
            <person name="Murphy C."/>
            <person name="Neiman D."/>
            <person name="Pearson M."/>
            <person name="Priest M."/>
            <person name="Roberts A."/>
            <person name="Saif S."/>
            <person name="Shea T."/>
            <person name="Sisk P."/>
            <person name="Sykes S."/>
            <person name="Wortman J."/>
            <person name="Nusbaum C."/>
            <person name="Birren B."/>
        </authorList>
    </citation>
    <scope>NUCLEOTIDE SEQUENCE [LARGE SCALE GENOMIC DNA]</scope>
    <source>
        <strain evidence="9 10">ATCC 51267</strain>
    </source>
</reference>
<name>K9EQ34_9LACT</name>
<keyword evidence="3 6" id="KW-0378">Hydrolase</keyword>
<proteinExistence type="inferred from homology"/>
<dbReference type="Pfam" id="PF01432">
    <property type="entry name" value="Peptidase_M3"/>
    <property type="match status" value="1"/>
</dbReference>
<dbReference type="OrthoDB" id="9769691at2"/>
<comment type="similarity">
    <text evidence="6">Belongs to the peptidase M3 family.</text>
</comment>
<dbReference type="MEROPS" id="M03.A08"/>
<keyword evidence="2 6" id="KW-0479">Metal-binding</keyword>
<dbReference type="InterPro" id="IPR001333">
    <property type="entry name" value="Peptidase_M32_Taq"/>
</dbReference>
<dbReference type="InterPro" id="IPR011977">
    <property type="entry name" value="Pept_M3B_clade3"/>
</dbReference>
<dbReference type="GO" id="GO:0006508">
    <property type="term" value="P:proteolysis"/>
    <property type="evidence" value="ECO:0007669"/>
    <property type="project" value="UniProtKB-KW"/>
</dbReference>
<evidence type="ECO:0000256" key="6">
    <source>
        <dbReference type="RuleBase" id="RU003435"/>
    </source>
</evidence>
<dbReference type="CDD" id="cd09607">
    <property type="entry name" value="M3B_PepF"/>
    <property type="match status" value="1"/>
</dbReference>
<evidence type="ECO:0000313" key="10">
    <source>
        <dbReference type="Proteomes" id="UP000009875"/>
    </source>
</evidence>
<evidence type="ECO:0000256" key="2">
    <source>
        <dbReference type="ARBA" id="ARBA00022723"/>
    </source>
</evidence>
<dbReference type="GO" id="GO:0004181">
    <property type="term" value="F:metallocarboxypeptidase activity"/>
    <property type="evidence" value="ECO:0007669"/>
    <property type="project" value="InterPro"/>
</dbReference>
<dbReference type="InterPro" id="IPR034006">
    <property type="entry name" value="M3B_PepF_2"/>
</dbReference>
<gene>
    <name evidence="9" type="ORF">HMPREF9698_01223</name>
</gene>
<dbReference type="NCBIfam" id="TIGR02290">
    <property type="entry name" value="M3_fam_3"/>
    <property type="match status" value="1"/>
</dbReference>
<keyword evidence="5 6" id="KW-0482">Metalloprotease</keyword>
<dbReference type="EMBL" id="AGXA01000027">
    <property type="protein sequence ID" value="EKU93027.1"/>
    <property type="molecule type" value="Genomic_DNA"/>
</dbReference>
<evidence type="ECO:0000259" key="8">
    <source>
        <dbReference type="Pfam" id="PF08439"/>
    </source>
</evidence>
<dbReference type="PANTHER" id="PTHR34217:SF1">
    <property type="entry name" value="CARBOXYPEPTIDASE 1"/>
    <property type="match status" value="1"/>
</dbReference>
<dbReference type="RefSeq" id="WP_003778790.1">
    <property type="nucleotide sequence ID" value="NZ_JH992961.1"/>
</dbReference>
<evidence type="ECO:0000256" key="5">
    <source>
        <dbReference type="ARBA" id="ARBA00023049"/>
    </source>
</evidence>
<dbReference type="GO" id="GO:0046872">
    <property type="term" value="F:metal ion binding"/>
    <property type="evidence" value="ECO:0007669"/>
    <property type="project" value="UniProtKB-UniRule"/>
</dbReference>
<keyword evidence="1 6" id="KW-0645">Protease</keyword>
<feature type="domain" description="Oligopeptidase F N-terminal" evidence="8">
    <location>
        <begin position="114"/>
        <end position="179"/>
    </location>
</feature>
<evidence type="ECO:0000313" key="9">
    <source>
        <dbReference type="EMBL" id="EKU93027.1"/>
    </source>
</evidence>
<dbReference type="GO" id="GO:0004222">
    <property type="term" value="F:metalloendopeptidase activity"/>
    <property type="evidence" value="ECO:0007669"/>
    <property type="project" value="InterPro"/>
</dbReference>
<dbReference type="Proteomes" id="UP000009875">
    <property type="component" value="Unassembled WGS sequence"/>
</dbReference>
<comment type="caution">
    <text evidence="9">The sequence shown here is derived from an EMBL/GenBank/DDBJ whole genome shotgun (WGS) entry which is preliminary data.</text>
</comment>
<evidence type="ECO:0000259" key="7">
    <source>
        <dbReference type="Pfam" id="PF01432"/>
    </source>
</evidence>
<dbReference type="STRING" id="883081.HMPREF9698_01223"/>
<keyword evidence="10" id="KW-1185">Reference proteome</keyword>
<dbReference type="Gene3D" id="1.10.1370.20">
    <property type="entry name" value="Oligoendopeptidase f, C-terminal domain"/>
    <property type="match status" value="1"/>
</dbReference>
<dbReference type="SUPFAM" id="SSF55486">
    <property type="entry name" value="Metalloproteases ('zincins'), catalytic domain"/>
    <property type="match status" value="1"/>
</dbReference>
<evidence type="ECO:0000256" key="4">
    <source>
        <dbReference type="ARBA" id="ARBA00022833"/>
    </source>
</evidence>
<dbReference type="PATRIC" id="fig|883081.3.peg.1401"/>
<dbReference type="PANTHER" id="PTHR34217">
    <property type="entry name" value="METAL-DEPENDENT CARBOXYPEPTIDASE"/>
    <property type="match status" value="1"/>
</dbReference>
<sequence length="601" mass="68524">MVYQDTWNLESVFEGGPNSPALHEKLDLVKDQITSFKEKIEAWQTDHDQVDQDQFIDILADRAKIAKGLNQSGTFANAHLSADVNDTVSLNNLNQVSLLEHDFSQTLTLLSKKIQEINEDDWQNLLEEDPFKDLAFRLNEIRRDANKLLSPDQEKIISQLSPDGYQGWESMYNDLVAQVKVPIEEEGKVNYYSAAQAQNKLTSQEDPSKRSEILKAWEQAWQDKASLFATTLNHIVGFNLANQALHGEEDFLKPALENNRLNQKSLDTMWKTINQNKDHVIKYMERKAQLQGLDQLGWADLEAPLTVGEFKPATYSFDQAAEFIMDDFAQVSPQMKDLAQKAFDGAWIEAEDRASKRPGGYCSDLPESKESRIFMTFSGSPDNVSTLAHELGHAFHSYVLRDQAYLNQEYAMNVAETASTFAEMVVSDATIQNANSIEEKISLLDSKISRAAVMFMNIQSRFIFEKSFYAERKTGLVSPDRANELMVEAQKQAFGDALSVYHPSFWASKLHFYMTDQAFYNFPYTFGFLFSMGIYAQAKEAGDQFEDRYIDLLKDTACMTSEDLVQKHLGYDLEEPDFWQSAIDLVKQDIDEFLNLTEAYL</sequence>
<dbReference type="HOGENOM" id="CLU_021290_3_1_9"/>
<dbReference type="eggNOG" id="COG1164">
    <property type="taxonomic scope" value="Bacteria"/>
</dbReference>